<comment type="caution">
    <text evidence="1">The sequence shown here is derived from an EMBL/GenBank/DDBJ whole genome shotgun (WGS) entry which is preliminary data.</text>
</comment>
<evidence type="ECO:0000313" key="1">
    <source>
        <dbReference type="EMBL" id="KHG05260.1"/>
    </source>
</evidence>
<gene>
    <name evidence="1" type="ORF">F383_30560</name>
</gene>
<evidence type="ECO:0000313" key="2">
    <source>
        <dbReference type="Proteomes" id="UP000032142"/>
    </source>
</evidence>
<dbReference type="EMBL" id="JRRC01426754">
    <property type="protein sequence ID" value="KHG05260.1"/>
    <property type="molecule type" value="Genomic_DNA"/>
</dbReference>
<protein>
    <submittedName>
        <fullName evidence="1">Uncharacterized protein</fullName>
    </submittedName>
</protein>
<name>A0A0B0MWY0_GOSAR</name>
<reference evidence="2" key="1">
    <citation type="submission" date="2014-09" db="EMBL/GenBank/DDBJ databases">
        <authorList>
            <person name="Mudge J."/>
            <person name="Ramaraj T."/>
            <person name="Lindquist I.E."/>
            <person name="Bharti A.K."/>
            <person name="Sundararajan A."/>
            <person name="Cameron C.T."/>
            <person name="Woodward J.E."/>
            <person name="May G.D."/>
            <person name="Brubaker C."/>
            <person name="Broadhvest J."/>
            <person name="Wilkins T.A."/>
        </authorList>
    </citation>
    <scope>NUCLEOTIDE SEQUENCE</scope>
    <source>
        <strain evidence="2">cv. AKA8401</strain>
    </source>
</reference>
<dbReference type="AlphaFoldDB" id="A0A0B0MWY0"/>
<proteinExistence type="predicted"/>
<keyword evidence="2" id="KW-1185">Reference proteome</keyword>
<dbReference type="Proteomes" id="UP000032142">
    <property type="component" value="Unassembled WGS sequence"/>
</dbReference>
<sequence length="18" mass="1774">MVSQGKFGLCGPHGCVGP</sequence>
<accession>A0A0B0MWY0</accession>
<organism evidence="1 2">
    <name type="scientific">Gossypium arboreum</name>
    <name type="common">Tree cotton</name>
    <name type="synonym">Gossypium nanking</name>
    <dbReference type="NCBI Taxonomy" id="29729"/>
    <lineage>
        <taxon>Eukaryota</taxon>
        <taxon>Viridiplantae</taxon>
        <taxon>Streptophyta</taxon>
        <taxon>Embryophyta</taxon>
        <taxon>Tracheophyta</taxon>
        <taxon>Spermatophyta</taxon>
        <taxon>Magnoliopsida</taxon>
        <taxon>eudicotyledons</taxon>
        <taxon>Gunneridae</taxon>
        <taxon>Pentapetalae</taxon>
        <taxon>rosids</taxon>
        <taxon>malvids</taxon>
        <taxon>Malvales</taxon>
        <taxon>Malvaceae</taxon>
        <taxon>Malvoideae</taxon>
        <taxon>Gossypium</taxon>
    </lineage>
</organism>